<evidence type="ECO:0000256" key="3">
    <source>
        <dbReference type="ARBA" id="ARBA00022729"/>
    </source>
</evidence>
<dbReference type="Proteomes" id="UP001350972">
    <property type="component" value="Chromosome"/>
</dbReference>
<dbReference type="InterPro" id="IPR025997">
    <property type="entry name" value="SBP_2_dom"/>
</dbReference>
<dbReference type="PaxDb" id="1286170-RORB6_02400"/>
<dbReference type="GO" id="GO:0055085">
    <property type="term" value="P:transmembrane transport"/>
    <property type="evidence" value="ECO:0007669"/>
    <property type="project" value="UniProtKB-ARBA"/>
</dbReference>
<dbReference type="GO" id="GO:0030313">
    <property type="term" value="C:cell envelope"/>
    <property type="evidence" value="ECO:0007669"/>
    <property type="project" value="UniProtKB-SubCell"/>
</dbReference>
<accession>A0A1Y6GKA9</accession>
<dbReference type="EMBL" id="CP104450">
    <property type="protein sequence ID" value="UXE39931.1"/>
    <property type="molecule type" value="Genomic_DNA"/>
</dbReference>
<proteinExistence type="inferred from homology"/>
<keyword evidence="3" id="KW-0732">Signal</keyword>
<dbReference type="PANTHER" id="PTHR46847">
    <property type="entry name" value="D-ALLOSE-BINDING PERIPLASMIC PROTEIN-RELATED"/>
    <property type="match status" value="1"/>
</dbReference>
<dbReference type="GeneID" id="93753215"/>
<organism evidence="5 7">
    <name type="scientific">Raoultella ornithinolytica</name>
    <name type="common">Klebsiella ornithinolytica</name>
    <dbReference type="NCBI Taxonomy" id="54291"/>
    <lineage>
        <taxon>Bacteria</taxon>
        <taxon>Pseudomonadati</taxon>
        <taxon>Pseudomonadota</taxon>
        <taxon>Gammaproteobacteria</taxon>
        <taxon>Enterobacterales</taxon>
        <taxon>Enterobacteriaceae</taxon>
        <taxon>Klebsiella/Raoultella group</taxon>
        <taxon>Raoultella</taxon>
    </lineage>
</organism>
<dbReference type="GO" id="GO:0030246">
    <property type="term" value="F:carbohydrate binding"/>
    <property type="evidence" value="ECO:0007669"/>
    <property type="project" value="UniProtKB-ARBA"/>
</dbReference>
<dbReference type="PROSITE" id="PS51318">
    <property type="entry name" value="TAT"/>
    <property type="match status" value="1"/>
</dbReference>
<dbReference type="Proteomes" id="UP001064206">
    <property type="component" value="Chromosome"/>
</dbReference>
<dbReference type="CDD" id="cd01536">
    <property type="entry name" value="PBP1_ABC_sugar_binding-like"/>
    <property type="match status" value="1"/>
</dbReference>
<dbReference type="eggNOG" id="COG1879">
    <property type="taxonomic scope" value="Bacteria"/>
</dbReference>
<evidence type="ECO:0000313" key="6">
    <source>
        <dbReference type="EMBL" id="WWC13400.1"/>
    </source>
</evidence>
<dbReference type="SUPFAM" id="SSF53822">
    <property type="entry name" value="Periplasmic binding protein-like I"/>
    <property type="match status" value="1"/>
</dbReference>
<feature type="domain" description="Periplasmic binding protein" evidence="4">
    <location>
        <begin position="58"/>
        <end position="313"/>
    </location>
</feature>
<reference evidence="5" key="1">
    <citation type="submission" date="2022-09" db="EMBL/GenBank/DDBJ databases">
        <title>Multidrug resistance Raoultella ornithinolytica Strain MQB_Silv_108.</title>
        <authorList>
            <person name="Quintela-Baluja M."/>
        </authorList>
    </citation>
    <scope>NUCLEOTIDE SEQUENCE</scope>
    <source>
        <strain evidence="5">MQB_Silv_108</strain>
    </source>
</reference>
<dbReference type="PANTHER" id="PTHR46847:SF1">
    <property type="entry name" value="D-ALLOSE-BINDING PERIPLASMIC PROTEIN-RELATED"/>
    <property type="match status" value="1"/>
</dbReference>
<reference evidence="6 8" key="2">
    <citation type="submission" date="2024-02" db="EMBL/GenBank/DDBJ databases">
        <title>Tn5403 promotes plasmid rearrangements and degradation of the Klebsiella pneumoniae carbapenemase (KPC) transposon Tn4401.</title>
        <authorList>
            <person name="Sheppard A.E."/>
            <person name="Barry K.E."/>
            <person name="Parikh H.I."/>
            <person name="Vegesana K."/>
            <person name="Sebra R."/>
            <person name="George S."/>
            <person name="Sanderson N.D."/>
            <person name="Stoesser N."/>
            <person name="Eyre D.W."/>
            <person name="Crook D.W."/>
            <person name="Walker A.S."/>
            <person name="Mathers A.J."/>
        </authorList>
    </citation>
    <scope>NUCLEOTIDE SEQUENCE [LARGE SCALE GENOMIC DNA]</scope>
    <source>
        <strain evidence="6 8">CAV1921</strain>
    </source>
</reference>
<sequence>MSFIKKFVEKSVISRREFLLKSALGIGGMAALPLISPLSKAMAAEGGNFTLAWGYRDPDNSYWNAIAAGGQSYAKTQNSPMVSLINGGNNEKVLSDIKALLSKTEGKLAIGCDPNDAPNARAVVTACQQRGAFITTIWNKTDDLHPWDFGDNYVAHISWSDFEPAQQCAQLLFDAMGKKGGIVGLGGIASNVPAIERKAGLMHKLKENPDIKLLDWQDADWSTSKANDMMSTMLTRFGDDIKGIFSSNDSMTLGIIEALRAEGLAGQIPIVSYDGTPDAVKLCISGEILCTVSTDPYWAGGIALSLAHHAAIGSFKPSAEPHEHREFYGPTIMITKDDAQKWYQENIVNTPVVDWNNFWQASKGPIQYRKL</sequence>
<dbReference type="InterPro" id="IPR028082">
    <property type="entry name" value="Peripla_BP_I"/>
</dbReference>
<evidence type="ECO:0000256" key="2">
    <source>
        <dbReference type="ARBA" id="ARBA00007639"/>
    </source>
</evidence>
<evidence type="ECO:0000313" key="5">
    <source>
        <dbReference type="EMBL" id="UXE39931.1"/>
    </source>
</evidence>
<dbReference type="AlphaFoldDB" id="A0A1Y6GKA9"/>
<gene>
    <name evidence="6" type="ORF">LM286_08825</name>
    <name evidence="5" type="ORF">N2J37_09400</name>
</gene>
<protein>
    <submittedName>
        <fullName evidence="5">Sugar ABC transporter substrate-binding protein</fullName>
    </submittedName>
</protein>
<evidence type="ECO:0000259" key="4">
    <source>
        <dbReference type="Pfam" id="PF13407"/>
    </source>
</evidence>
<evidence type="ECO:0000313" key="7">
    <source>
        <dbReference type="Proteomes" id="UP001064206"/>
    </source>
</evidence>
<dbReference type="RefSeq" id="WP_004864444.1">
    <property type="nucleotide sequence ID" value="NZ_ABDFAB020000013.1"/>
</dbReference>
<dbReference type="Pfam" id="PF13407">
    <property type="entry name" value="Peripla_BP_4"/>
    <property type="match status" value="1"/>
</dbReference>
<name>A0A1Y6GKA9_RAOOR</name>
<evidence type="ECO:0000313" key="8">
    <source>
        <dbReference type="Proteomes" id="UP001350972"/>
    </source>
</evidence>
<comment type="similarity">
    <text evidence="2">Belongs to the bacterial solute-binding protein 2 family.</text>
</comment>
<dbReference type="EMBL" id="CP145163">
    <property type="protein sequence ID" value="WWC13400.1"/>
    <property type="molecule type" value="Genomic_DNA"/>
</dbReference>
<dbReference type="Gene3D" id="3.40.50.2300">
    <property type="match status" value="2"/>
</dbReference>
<keyword evidence="8" id="KW-1185">Reference proteome</keyword>
<evidence type="ECO:0000256" key="1">
    <source>
        <dbReference type="ARBA" id="ARBA00004196"/>
    </source>
</evidence>
<comment type="subcellular location">
    <subcellularLocation>
        <location evidence="1">Cell envelope</location>
    </subcellularLocation>
</comment>
<dbReference type="InterPro" id="IPR006311">
    <property type="entry name" value="TAT_signal"/>
</dbReference>